<sequence length="78" mass="9279">MSINNWELTAEEKSKLSEQDRKDYETAIRYKKHDWACGSYGGWVRGNDILKKLGWKEEKQTEGNRSFVFLVKPKKIQR</sequence>
<keyword evidence="2" id="KW-1185">Reference proteome</keyword>
<evidence type="ECO:0000313" key="1">
    <source>
        <dbReference type="EMBL" id="SER11378.1"/>
    </source>
</evidence>
<evidence type="ECO:0000313" key="2">
    <source>
        <dbReference type="Proteomes" id="UP000183658"/>
    </source>
</evidence>
<protein>
    <submittedName>
        <fullName evidence="1">Uncharacterized protein</fullName>
    </submittedName>
</protein>
<dbReference type="RefSeq" id="WP_074723438.1">
    <property type="nucleotide sequence ID" value="NZ_CBCRVS010000005.1"/>
</dbReference>
<name>A0A1H9LJ18_FLAFI</name>
<dbReference type="EMBL" id="FOFZ01000007">
    <property type="protein sequence ID" value="SER11378.1"/>
    <property type="molecule type" value="Genomic_DNA"/>
</dbReference>
<dbReference type="AlphaFoldDB" id="A0A1H9LJ18"/>
<accession>A0A1H9LJ18</accession>
<proteinExistence type="predicted"/>
<gene>
    <name evidence="1" type="ORF">SAMN05444355_10748</name>
</gene>
<dbReference type="Proteomes" id="UP000183658">
    <property type="component" value="Unassembled WGS sequence"/>
</dbReference>
<reference evidence="2" key="1">
    <citation type="submission" date="2016-10" db="EMBL/GenBank/DDBJ databases">
        <authorList>
            <person name="Varghese N."/>
            <person name="Submissions S."/>
        </authorList>
    </citation>
    <scope>NUCLEOTIDE SEQUENCE [LARGE SCALE GENOMIC DNA]</scope>
    <source>
        <strain evidence="2">DSM 15719</strain>
    </source>
</reference>
<organism evidence="1 2">
    <name type="scientific">Flavobacterium frigoris</name>
    <dbReference type="NCBI Taxonomy" id="229204"/>
    <lineage>
        <taxon>Bacteria</taxon>
        <taxon>Pseudomonadati</taxon>
        <taxon>Bacteroidota</taxon>
        <taxon>Flavobacteriia</taxon>
        <taxon>Flavobacteriales</taxon>
        <taxon>Flavobacteriaceae</taxon>
        <taxon>Flavobacterium</taxon>
    </lineage>
</organism>